<keyword evidence="2" id="KW-1003">Cell membrane</keyword>
<dbReference type="KEGG" id="mpul:BLA55_02685"/>
<dbReference type="InterPro" id="IPR010432">
    <property type="entry name" value="RDD"/>
</dbReference>
<dbReference type="Pfam" id="PF06271">
    <property type="entry name" value="RDD"/>
    <property type="match status" value="1"/>
</dbReference>
<dbReference type="STRING" id="48003.BLA55_02685"/>
<dbReference type="EMBL" id="CP017813">
    <property type="protein sequence ID" value="APJ38550.1"/>
    <property type="molecule type" value="Genomic_DNA"/>
</dbReference>
<feature type="transmembrane region" description="Helical" evidence="6">
    <location>
        <begin position="9"/>
        <end position="32"/>
    </location>
</feature>
<dbReference type="OrthoDB" id="398817at2"/>
<evidence type="ECO:0000256" key="1">
    <source>
        <dbReference type="ARBA" id="ARBA00004651"/>
    </source>
</evidence>
<keyword evidence="9" id="KW-1185">Reference proteome</keyword>
<accession>A0A1L4FSG5</accession>
<protein>
    <recommendedName>
        <fullName evidence="7">RDD domain-containing protein</fullName>
    </recommendedName>
</protein>
<sequence>MIKYKNANFWIRFASNLIDFFATTLFISLVVFLLSYKEQKFSSLAFYSLPFLINVFILVYWLYIPWVLKTKTLGQWICQIKTLNQKNEALKFKELFKRAILWITLPILVFFGMILFFNDESIQKLNNNAVLTPKNINDLNLSNFEKIGWACISSLSSIWVLMTILNYLFILFSKKRLALIDIISNTRVVWKKPILVTQEQIILKPMLLQRRQIIHVLSDKAERNDN</sequence>
<evidence type="ECO:0000256" key="2">
    <source>
        <dbReference type="ARBA" id="ARBA00022475"/>
    </source>
</evidence>
<dbReference type="AlphaFoldDB" id="A0A1L4FSG5"/>
<evidence type="ECO:0000259" key="7">
    <source>
        <dbReference type="Pfam" id="PF06271"/>
    </source>
</evidence>
<feature type="domain" description="RDD" evidence="7">
    <location>
        <begin position="7"/>
        <end position="185"/>
    </location>
</feature>
<gene>
    <name evidence="8" type="ORF">BLA55_02685</name>
</gene>
<comment type="subcellular location">
    <subcellularLocation>
        <location evidence="1">Cell membrane</location>
        <topology evidence="1">Multi-pass membrane protein</topology>
    </subcellularLocation>
</comment>
<evidence type="ECO:0000256" key="5">
    <source>
        <dbReference type="ARBA" id="ARBA00023136"/>
    </source>
</evidence>
<evidence type="ECO:0000256" key="3">
    <source>
        <dbReference type="ARBA" id="ARBA00022692"/>
    </source>
</evidence>
<keyword evidence="5 6" id="KW-0472">Membrane</keyword>
<evidence type="ECO:0000256" key="4">
    <source>
        <dbReference type="ARBA" id="ARBA00022989"/>
    </source>
</evidence>
<feature type="transmembrane region" description="Helical" evidence="6">
    <location>
        <begin position="99"/>
        <end position="117"/>
    </location>
</feature>
<feature type="transmembrane region" description="Helical" evidence="6">
    <location>
        <begin position="147"/>
        <end position="172"/>
    </location>
</feature>
<dbReference type="RefSeq" id="WP_073372553.1">
    <property type="nucleotide sequence ID" value="NZ_CP017813.1"/>
</dbReference>
<keyword evidence="3 6" id="KW-0812">Transmembrane</keyword>
<proteinExistence type="predicted"/>
<evidence type="ECO:0000313" key="8">
    <source>
        <dbReference type="EMBL" id="APJ38550.1"/>
    </source>
</evidence>
<dbReference type="InterPro" id="IPR051791">
    <property type="entry name" value="Pra-immunoreactive"/>
</dbReference>
<keyword evidence="4 6" id="KW-1133">Transmembrane helix</keyword>
<dbReference type="PANTHER" id="PTHR36115">
    <property type="entry name" value="PROLINE-RICH ANTIGEN HOMOLOG-RELATED"/>
    <property type="match status" value="1"/>
</dbReference>
<dbReference type="Proteomes" id="UP000184322">
    <property type="component" value="Chromosome"/>
</dbReference>
<evidence type="ECO:0000256" key="6">
    <source>
        <dbReference type="SAM" id="Phobius"/>
    </source>
</evidence>
<feature type="transmembrane region" description="Helical" evidence="6">
    <location>
        <begin position="44"/>
        <end position="63"/>
    </location>
</feature>
<reference evidence="9" key="1">
    <citation type="submission" date="2016-10" db="EMBL/GenBank/DDBJ databases">
        <authorList>
            <person name="Beylefeld A."/>
            <person name="Abolnik C."/>
        </authorList>
    </citation>
    <scope>NUCLEOTIDE SEQUENCE [LARGE SCALE GENOMIC DNA]</scope>
    <source>
        <strain evidence="9">B359_6</strain>
    </source>
</reference>
<name>A0A1L4FSG5_9BACT</name>
<organism evidence="8 9">
    <name type="scientific">Mycoplasmopsis pullorum</name>
    <dbReference type="NCBI Taxonomy" id="48003"/>
    <lineage>
        <taxon>Bacteria</taxon>
        <taxon>Bacillati</taxon>
        <taxon>Mycoplasmatota</taxon>
        <taxon>Mycoplasmoidales</taxon>
        <taxon>Metamycoplasmataceae</taxon>
        <taxon>Mycoplasmopsis</taxon>
    </lineage>
</organism>
<evidence type="ECO:0000313" key="9">
    <source>
        <dbReference type="Proteomes" id="UP000184322"/>
    </source>
</evidence>
<dbReference type="GO" id="GO:0005886">
    <property type="term" value="C:plasma membrane"/>
    <property type="evidence" value="ECO:0007669"/>
    <property type="project" value="UniProtKB-SubCell"/>
</dbReference>